<sequence>MSSHSFSFGKKITASSILDNLKHYEEHQHNNNHFWGKGKQGEIDLWWYDDFDHEFQILVFDMSFKEDFHFVDNQKDFDCITFRFFLETEVIYNQMKVGKGNHANVVIYNSKKSVPTKVLKDQELKGVTFRITREFIKKLCNDRWDLIANFIENPKDWMIHESLDLEMERLLKDIIVIQKGIEGKYGLTLSRSVELMTYLLIQLFKNRANQKSIQLSDEKLVEIFKIKDLLIENLMEPPPITELSEKFGINIGVLRTNFKNVFGTSPHQFVMNERLIEARRLVKFTELNMTEISDQIGYTDSSHFAKHYKRKFGISPLSDRKK</sequence>
<dbReference type="PANTHER" id="PTHR47893:SF1">
    <property type="entry name" value="REGULATORY PROTEIN PCHR"/>
    <property type="match status" value="1"/>
</dbReference>
<evidence type="ECO:0000256" key="1">
    <source>
        <dbReference type="ARBA" id="ARBA00023015"/>
    </source>
</evidence>
<dbReference type="InterPro" id="IPR009057">
    <property type="entry name" value="Homeodomain-like_sf"/>
</dbReference>
<dbReference type="PANTHER" id="PTHR47893">
    <property type="entry name" value="REGULATORY PROTEIN PCHR"/>
    <property type="match status" value="1"/>
</dbReference>
<dbReference type="PROSITE" id="PS00041">
    <property type="entry name" value="HTH_ARAC_FAMILY_1"/>
    <property type="match status" value="1"/>
</dbReference>
<dbReference type="Gene3D" id="1.10.10.60">
    <property type="entry name" value="Homeodomain-like"/>
    <property type="match status" value="1"/>
</dbReference>
<keyword evidence="3" id="KW-0804">Transcription</keyword>
<dbReference type="PROSITE" id="PS01124">
    <property type="entry name" value="HTH_ARAC_FAMILY_2"/>
    <property type="match status" value="1"/>
</dbReference>
<dbReference type="InterPro" id="IPR018062">
    <property type="entry name" value="HTH_AraC-typ_CS"/>
</dbReference>
<evidence type="ECO:0000313" key="5">
    <source>
        <dbReference type="EMBL" id="NME68855.1"/>
    </source>
</evidence>
<reference evidence="5 6" key="1">
    <citation type="submission" date="2020-04" db="EMBL/GenBank/DDBJ databases">
        <title>Flammeovirga sp. SR4, a novel species isolated from seawater.</title>
        <authorList>
            <person name="Wang X."/>
        </authorList>
    </citation>
    <scope>NUCLEOTIDE SEQUENCE [LARGE SCALE GENOMIC DNA]</scope>
    <source>
        <strain evidence="5 6">ATCC 23126</strain>
    </source>
</reference>
<dbReference type="Pfam" id="PF12833">
    <property type="entry name" value="HTH_18"/>
    <property type="match status" value="1"/>
</dbReference>
<dbReference type="PRINTS" id="PR00032">
    <property type="entry name" value="HTHARAC"/>
</dbReference>
<evidence type="ECO:0000256" key="3">
    <source>
        <dbReference type="ARBA" id="ARBA00023163"/>
    </source>
</evidence>
<dbReference type="AlphaFoldDB" id="A0A7X9RUB7"/>
<dbReference type="SUPFAM" id="SSF46689">
    <property type="entry name" value="Homeodomain-like"/>
    <property type="match status" value="2"/>
</dbReference>
<dbReference type="InterPro" id="IPR018060">
    <property type="entry name" value="HTH_AraC"/>
</dbReference>
<keyword evidence="6" id="KW-1185">Reference proteome</keyword>
<protein>
    <submittedName>
        <fullName evidence="5">Helix-turn-helix transcriptional regulator</fullName>
    </submittedName>
</protein>
<dbReference type="SMART" id="SM00342">
    <property type="entry name" value="HTH_ARAC"/>
    <property type="match status" value="1"/>
</dbReference>
<dbReference type="GO" id="GO:0043565">
    <property type="term" value="F:sequence-specific DNA binding"/>
    <property type="evidence" value="ECO:0007669"/>
    <property type="project" value="InterPro"/>
</dbReference>
<name>A0A7X9RUB7_9BACT</name>
<dbReference type="EMBL" id="JABANE010000030">
    <property type="protein sequence ID" value="NME68855.1"/>
    <property type="molecule type" value="Genomic_DNA"/>
</dbReference>
<gene>
    <name evidence="5" type="ORF">HHU12_12855</name>
</gene>
<comment type="caution">
    <text evidence="5">The sequence shown here is derived from an EMBL/GenBank/DDBJ whole genome shotgun (WGS) entry which is preliminary data.</text>
</comment>
<accession>A0A7X9RUB7</accession>
<evidence type="ECO:0000256" key="2">
    <source>
        <dbReference type="ARBA" id="ARBA00023125"/>
    </source>
</evidence>
<keyword evidence="2" id="KW-0238">DNA-binding</keyword>
<dbReference type="GO" id="GO:0003700">
    <property type="term" value="F:DNA-binding transcription factor activity"/>
    <property type="evidence" value="ECO:0007669"/>
    <property type="project" value="InterPro"/>
</dbReference>
<dbReference type="InterPro" id="IPR053142">
    <property type="entry name" value="PchR_regulatory_protein"/>
</dbReference>
<dbReference type="InterPro" id="IPR020449">
    <property type="entry name" value="Tscrpt_reg_AraC-type_HTH"/>
</dbReference>
<feature type="domain" description="HTH araC/xylS-type" evidence="4">
    <location>
        <begin position="224"/>
        <end position="322"/>
    </location>
</feature>
<dbReference type="RefSeq" id="WP_169657147.1">
    <property type="nucleotide sequence ID" value="NZ_JABANE010000030.1"/>
</dbReference>
<keyword evidence="1" id="KW-0805">Transcription regulation</keyword>
<evidence type="ECO:0000313" key="6">
    <source>
        <dbReference type="Proteomes" id="UP000576082"/>
    </source>
</evidence>
<proteinExistence type="predicted"/>
<evidence type="ECO:0000259" key="4">
    <source>
        <dbReference type="PROSITE" id="PS01124"/>
    </source>
</evidence>
<organism evidence="5 6">
    <name type="scientific">Flammeovirga aprica JL-4</name>
    <dbReference type="NCBI Taxonomy" id="694437"/>
    <lineage>
        <taxon>Bacteria</taxon>
        <taxon>Pseudomonadati</taxon>
        <taxon>Bacteroidota</taxon>
        <taxon>Cytophagia</taxon>
        <taxon>Cytophagales</taxon>
        <taxon>Flammeovirgaceae</taxon>
        <taxon>Flammeovirga</taxon>
    </lineage>
</organism>
<dbReference type="Proteomes" id="UP000576082">
    <property type="component" value="Unassembled WGS sequence"/>
</dbReference>